<dbReference type="PANTHER" id="PTHR13748:SF62">
    <property type="entry name" value="COBW DOMAIN-CONTAINING PROTEIN"/>
    <property type="match status" value="1"/>
</dbReference>
<reference evidence="7 8" key="1">
    <citation type="submission" date="2020-03" db="EMBL/GenBank/DDBJ databases">
        <title>Vagococcus sp. nov., isolated from beetles.</title>
        <authorList>
            <person name="Hyun D.-W."/>
            <person name="Bae J.-W."/>
        </authorList>
    </citation>
    <scope>NUCLEOTIDE SEQUENCE [LARGE SCALE GENOMIC DNA]</scope>
    <source>
        <strain evidence="7 8">HDW17B</strain>
    </source>
</reference>
<dbReference type="SUPFAM" id="SSF90002">
    <property type="entry name" value="Hypothetical protein YjiA, C-terminal domain"/>
    <property type="match status" value="1"/>
</dbReference>
<name>A0A6G8ATK5_9ENTE</name>
<dbReference type="RefSeq" id="WP_166034473.1">
    <property type="nucleotide sequence ID" value="NZ_CP049887.1"/>
</dbReference>
<dbReference type="InterPro" id="IPR027417">
    <property type="entry name" value="P-loop_NTPase"/>
</dbReference>
<dbReference type="InterPro" id="IPR036627">
    <property type="entry name" value="CobW-likC_sf"/>
</dbReference>
<evidence type="ECO:0000256" key="2">
    <source>
        <dbReference type="ARBA" id="ARBA00022801"/>
    </source>
</evidence>
<evidence type="ECO:0000256" key="5">
    <source>
        <dbReference type="ARBA" id="ARBA00049117"/>
    </source>
</evidence>
<accession>A0A6G8ATK5</accession>
<dbReference type="CDD" id="cd03112">
    <property type="entry name" value="CobW-like"/>
    <property type="match status" value="1"/>
</dbReference>
<evidence type="ECO:0000256" key="3">
    <source>
        <dbReference type="ARBA" id="ARBA00023186"/>
    </source>
</evidence>
<dbReference type="SUPFAM" id="SSF52540">
    <property type="entry name" value="P-loop containing nucleoside triphosphate hydrolases"/>
    <property type="match status" value="1"/>
</dbReference>
<dbReference type="Pfam" id="PF07683">
    <property type="entry name" value="CobW_C"/>
    <property type="match status" value="1"/>
</dbReference>
<dbReference type="AlphaFoldDB" id="A0A6G8ATK5"/>
<comment type="similarity">
    <text evidence="4">Belongs to the SIMIBI class G3E GTPase family. ZNG1 subfamily.</text>
</comment>
<keyword evidence="8" id="KW-1185">Reference proteome</keyword>
<dbReference type="KEGG" id="vhy:G7082_07380"/>
<comment type="catalytic activity">
    <reaction evidence="5">
        <text>GTP + H2O = GDP + phosphate + H(+)</text>
        <dbReference type="Rhea" id="RHEA:19669"/>
        <dbReference type="ChEBI" id="CHEBI:15377"/>
        <dbReference type="ChEBI" id="CHEBI:15378"/>
        <dbReference type="ChEBI" id="CHEBI:37565"/>
        <dbReference type="ChEBI" id="CHEBI:43474"/>
        <dbReference type="ChEBI" id="CHEBI:58189"/>
    </reaction>
    <physiologicalReaction direction="left-to-right" evidence="5">
        <dbReference type="Rhea" id="RHEA:19670"/>
    </physiologicalReaction>
</comment>
<sequence length="322" mass="36720">MSIPVTVISGFLGAGKTTLINQVLKGSDLKPNEVVIIENEFGEKGIDHELLIHSKENIFQMNGGCICCSLRTDLMSALTSVLDVFVETGNPIKQVIIEASGISDPQPIIQTLVSAPKISSHFYLDSVLVVVDNENFENSLVYPEVMKQIAMADRIFISEKNEIKVDHQMIEKIESMNPLTDFYPFSLDDSAEMLARNVLNNGLFRKVADFTKSEDSHHHHHHHEFQSLYLEGDRPIKKSLLENWLSGLMMNYQENIYRMKGFVLIEDQDFQTEIQSVNQLLNFNMTTRIPQDKVNELIIIGKNLDKAYLERSFKEIQDKSRE</sequence>
<dbReference type="GO" id="GO:0016787">
    <property type="term" value="F:hydrolase activity"/>
    <property type="evidence" value="ECO:0007669"/>
    <property type="project" value="UniProtKB-KW"/>
</dbReference>
<evidence type="ECO:0000259" key="6">
    <source>
        <dbReference type="SMART" id="SM00833"/>
    </source>
</evidence>
<organism evidence="7 8">
    <name type="scientific">Vagococcus hydrophili</name>
    <dbReference type="NCBI Taxonomy" id="2714947"/>
    <lineage>
        <taxon>Bacteria</taxon>
        <taxon>Bacillati</taxon>
        <taxon>Bacillota</taxon>
        <taxon>Bacilli</taxon>
        <taxon>Lactobacillales</taxon>
        <taxon>Enterococcaceae</taxon>
        <taxon>Vagococcus</taxon>
    </lineage>
</organism>
<dbReference type="GO" id="GO:0005737">
    <property type="term" value="C:cytoplasm"/>
    <property type="evidence" value="ECO:0007669"/>
    <property type="project" value="TreeGrafter"/>
</dbReference>
<dbReference type="SMART" id="SM00833">
    <property type="entry name" value="CobW_C"/>
    <property type="match status" value="1"/>
</dbReference>
<dbReference type="InterPro" id="IPR003495">
    <property type="entry name" value="CobW/HypB/UreG_nucleotide-bd"/>
</dbReference>
<proteinExistence type="inferred from homology"/>
<gene>
    <name evidence="7" type="ORF">G7082_07380</name>
</gene>
<keyword evidence="3" id="KW-0143">Chaperone</keyword>
<evidence type="ECO:0000313" key="8">
    <source>
        <dbReference type="Proteomes" id="UP000501747"/>
    </source>
</evidence>
<evidence type="ECO:0000313" key="7">
    <source>
        <dbReference type="EMBL" id="QIL48326.1"/>
    </source>
</evidence>
<dbReference type="Gene3D" id="3.30.1220.10">
    <property type="entry name" value="CobW-like, C-terminal domain"/>
    <property type="match status" value="1"/>
</dbReference>
<dbReference type="InterPro" id="IPR011629">
    <property type="entry name" value="CobW-like_C"/>
</dbReference>
<feature type="domain" description="CobW C-terminal" evidence="6">
    <location>
        <begin position="225"/>
        <end position="317"/>
    </location>
</feature>
<dbReference type="Proteomes" id="UP000501747">
    <property type="component" value="Chromosome"/>
</dbReference>
<dbReference type="PANTHER" id="PTHR13748">
    <property type="entry name" value="COBW-RELATED"/>
    <property type="match status" value="1"/>
</dbReference>
<protein>
    <submittedName>
        <fullName evidence="7">GTP-binding protein</fullName>
    </submittedName>
</protein>
<dbReference type="GO" id="GO:0000166">
    <property type="term" value="F:nucleotide binding"/>
    <property type="evidence" value="ECO:0007669"/>
    <property type="project" value="UniProtKB-KW"/>
</dbReference>
<evidence type="ECO:0000256" key="1">
    <source>
        <dbReference type="ARBA" id="ARBA00022741"/>
    </source>
</evidence>
<dbReference type="Pfam" id="PF02492">
    <property type="entry name" value="cobW"/>
    <property type="match status" value="1"/>
</dbReference>
<dbReference type="Gene3D" id="3.40.50.300">
    <property type="entry name" value="P-loop containing nucleotide triphosphate hydrolases"/>
    <property type="match status" value="1"/>
</dbReference>
<keyword evidence="1" id="KW-0547">Nucleotide-binding</keyword>
<dbReference type="EMBL" id="CP049887">
    <property type="protein sequence ID" value="QIL48326.1"/>
    <property type="molecule type" value="Genomic_DNA"/>
</dbReference>
<dbReference type="InterPro" id="IPR051316">
    <property type="entry name" value="Zinc-reg_GTPase_activator"/>
</dbReference>
<keyword evidence="2" id="KW-0378">Hydrolase</keyword>
<evidence type="ECO:0000256" key="4">
    <source>
        <dbReference type="ARBA" id="ARBA00034320"/>
    </source>
</evidence>